<dbReference type="InterPro" id="IPR023824">
    <property type="entry name" value="CHP04073_exosortase-affil"/>
</dbReference>
<dbReference type="NCBIfam" id="TIGR04073">
    <property type="entry name" value="exo_TIGR04073"/>
    <property type="match status" value="1"/>
</dbReference>
<evidence type="ECO:0000313" key="2">
    <source>
        <dbReference type="EMBL" id="BBL72164.1"/>
    </source>
</evidence>
<proteinExistence type="predicted"/>
<feature type="signal peptide" evidence="1">
    <location>
        <begin position="1"/>
        <end position="21"/>
    </location>
</feature>
<dbReference type="EMBL" id="AP019782">
    <property type="protein sequence ID" value="BBL72164.1"/>
    <property type="molecule type" value="Genomic_DNA"/>
</dbReference>
<reference evidence="2" key="1">
    <citation type="submission" date="2019-06" db="EMBL/GenBank/DDBJ databases">
        <title>Complete genome sequence of Methylogaea oryzae strain JCM16910.</title>
        <authorList>
            <person name="Asakawa S."/>
        </authorList>
    </citation>
    <scope>NUCLEOTIDE SEQUENCE</scope>
    <source>
        <strain evidence="2">E10</strain>
    </source>
</reference>
<keyword evidence="3" id="KW-1185">Reference proteome</keyword>
<organism evidence="2 3">
    <name type="scientific">Methylogaea oryzae</name>
    <dbReference type="NCBI Taxonomy" id="1295382"/>
    <lineage>
        <taxon>Bacteria</taxon>
        <taxon>Pseudomonadati</taxon>
        <taxon>Pseudomonadota</taxon>
        <taxon>Gammaproteobacteria</taxon>
        <taxon>Methylococcales</taxon>
        <taxon>Methylococcaceae</taxon>
        <taxon>Methylogaea</taxon>
    </lineage>
</organism>
<protein>
    <recommendedName>
        <fullName evidence="4">Exosortase system-associated protein, TIGR04073 family</fullName>
    </recommendedName>
</protein>
<keyword evidence="1" id="KW-0732">Signal</keyword>
<name>A0A8D5AKU2_9GAMM</name>
<dbReference type="KEGG" id="moz:MoryE10_27700"/>
<accession>A0A8D5AKU2</accession>
<dbReference type="Proteomes" id="UP000824988">
    <property type="component" value="Chromosome"/>
</dbReference>
<sequence>MKKLQSLLLAGALLAAAGANAAEPSETYLSRISGKFGNGIINMATGVGEIPKGMYVESNTQGAAAGIPMGFFKGMFNMMGRTGMGAVEMLTFFIPTKPMVNPAFIWENFSRDTTYNTNWEMYNTK</sequence>
<evidence type="ECO:0000256" key="1">
    <source>
        <dbReference type="SAM" id="SignalP"/>
    </source>
</evidence>
<feature type="chain" id="PRO_5034497381" description="Exosortase system-associated protein, TIGR04073 family" evidence="1">
    <location>
        <begin position="22"/>
        <end position="125"/>
    </location>
</feature>
<dbReference type="AlphaFoldDB" id="A0A8D5AKU2"/>
<evidence type="ECO:0000313" key="3">
    <source>
        <dbReference type="Proteomes" id="UP000824988"/>
    </source>
</evidence>
<evidence type="ECO:0008006" key="4">
    <source>
        <dbReference type="Google" id="ProtNLM"/>
    </source>
</evidence>
<dbReference type="RefSeq" id="WP_221047396.1">
    <property type="nucleotide sequence ID" value="NZ_AP019782.1"/>
</dbReference>
<gene>
    <name evidence="2" type="ORF">MoryE10_27700</name>
</gene>